<accession>A0A1M5NFX2</accession>
<feature type="domain" description="Glycoside hydrolase family 2 catalytic" evidence="5">
    <location>
        <begin position="336"/>
        <end position="650"/>
    </location>
</feature>
<evidence type="ECO:0000259" key="5">
    <source>
        <dbReference type="Pfam" id="PF02836"/>
    </source>
</evidence>
<dbReference type="Pfam" id="PF11721">
    <property type="entry name" value="Malectin"/>
    <property type="match status" value="1"/>
</dbReference>
<keyword evidence="2" id="KW-0378">Hydrolase</keyword>
<dbReference type="InterPro" id="IPR008979">
    <property type="entry name" value="Galactose-bd-like_sf"/>
</dbReference>
<dbReference type="InterPro" id="IPR006102">
    <property type="entry name" value="Ig-like_GH2"/>
</dbReference>
<dbReference type="SUPFAM" id="SSF49785">
    <property type="entry name" value="Galactose-binding domain-like"/>
    <property type="match status" value="1"/>
</dbReference>
<dbReference type="GO" id="GO:0005975">
    <property type="term" value="P:carbohydrate metabolic process"/>
    <property type="evidence" value="ECO:0007669"/>
    <property type="project" value="InterPro"/>
</dbReference>
<evidence type="ECO:0000313" key="10">
    <source>
        <dbReference type="Proteomes" id="UP000184520"/>
    </source>
</evidence>
<dbReference type="Gene3D" id="2.60.120.430">
    <property type="entry name" value="Galactose-binding lectin"/>
    <property type="match status" value="1"/>
</dbReference>
<evidence type="ECO:0000259" key="6">
    <source>
        <dbReference type="Pfam" id="PF02837"/>
    </source>
</evidence>
<keyword evidence="10" id="KW-1185">Reference proteome</keyword>
<dbReference type="Pfam" id="PF00703">
    <property type="entry name" value="Glyco_hydro_2"/>
    <property type="match status" value="1"/>
</dbReference>
<dbReference type="Gene3D" id="2.60.120.260">
    <property type="entry name" value="Galactose-binding domain-like"/>
    <property type="match status" value="1"/>
</dbReference>
<sequence>MRQRIRASLYLAVILMFGCSTDNHQVSESVSNHSIRNKVELEQPWSFQFSAEMPAGIYSTGFDSSQWQQVSVPHSWNRVGYYLDDNSRHIHTKQNINVEQGVGIYRTAFSLDASLQGKQHWLEFDAVSRVAEVWLNGQYLGEHRGSFNRFRLNATDAVTYNAPNILVVRVDNSKPTAESNTADTLPIAGDFFVHGGIYRPVRLISTNDVHIDMQDFGGPGVYGTTVSANDKEARIEVNSRVTSHLLSESVVEVEVNLRNDSGELAATTSQVTSVSNSNTVELNHVLDVQQPRLWQGTDDPYLYQLEVVIKRPDGTVLDKVSHEYGIRTIAITASDGVLLNGQPLRLKGVAYHQDREGRGWAVSEQDIEEDVAIMAAMGANTIRLAHYPHGQPVHNIANRLGLLLWDEIPLVSAWRYGEQHQDVNAAIADNASLQLIEMVKQNYNHPSVAVWGIANEVDFGAVVPMFVQSEPGSNPDPVPLLKRLAAEVESLDVSRPSTLANCCASVASWQRANVPNTSTITQTTGANRYFGWYYGKASDLGPHLDDLNKQYPEQPYAVTEYGAGGAPTFHTDNVLGGPVAATGRNQPEEYMTFVHEVNWKAINERPYLWASWIWNAFDFATTTRREGDSQDINTKGLVTYDRAIKKDAYFFYQANWTVEPMVHIASRRYKNRAYQVTDIKVFSNSFSVELRLNGEALGRKSGCVQQTCVWENVRLVAGDNRVTAIGHNKNGEQLVSDTVTWQLNSTQSNAYYIDAGAQMAATTQQQHFGSDHFFKGGQAASYDTPGRWGRPPVLAEIHGTDDRGLFATYRKGEFSYRLPLDNGAYRVAIYYVVSKSDAPADFNVLANGSVMLANLGTDKVTKEGLTAVIKEGTVIVKEGKLSLDFEALRGEPKVSAIAIAPL</sequence>
<dbReference type="InterPro" id="IPR051913">
    <property type="entry name" value="GH2_Domain-Containing"/>
</dbReference>
<feature type="domain" description="DUF4982" evidence="8">
    <location>
        <begin position="675"/>
        <end position="733"/>
    </location>
</feature>
<name>A0A1M5NFX2_9ALTE</name>
<comment type="similarity">
    <text evidence="1">Belongs to the glycosyl hydrolase 2 family.</text>
</comment>
<organism evidence="9 10">
    <name type="scientific">Marisediminitalea aggregata</name>
    <dbReference type="NCBI Taxonomy" id="634436"/>
    <lineage>
        <taxon>Bacteria</taxon>
        <taxon>Pseudomonadati</taxon>
        <taxon>Pseudomonadota</taxon>
        <taxon>Gammaproteobacteria</taxon>
        <taxon>Alteromonadales</taxon>
        <taxon>Alteromonadaceae</taxon>
        <taxon>Marisediminitalea</taxon>
    </lineage>
</organism>
<dbReference type="Gene3D" id="3.20.20.80">
    <property type="entry name" value="Glycosidases"/>
    <property type="match status" value="1"/>
</dbReference>
<evidence type="ECO:0000256" key="2">
    <source>
        <dbReference type="ARBA" id="ARBA00022801"/>
    </source>
</evidence>
<evidence type="ECO:0000256" key="1">
    <source>
        <dbReference type="ARBA" id="ARBA00007401"/>
    </source>
</evidence>
<dbReference type="EMBL" id="FQWD01000005">
    <property type="protein sequence ID" value="SHG88377.1"/>
    <property type="molecule type" value="Genomic_DNA"/>
</dbReference>
<dbReference type="InterPro" id="IPR006104">
    <property type="entry name" value="Glyco_hydro_2_N"/>
</dbReference>
<evidence type="ECO:0000259" key="8">
    <source>
        <dbReference type="Pfam" id="PF16355"/>
    </source>
</evidence>
<dbReference type="Pfam" id="PF02837">
    <property type="entry name" value="Glyco_hydro_2_N"/>
    <property type="match status" value="1"/>
</dbReference>
<dbReference type="Proteomes" id="UP000184520">
    <property type="component" value="Unassembled WGS sequence"/>
</dbReference>
<dbReference type="PRINTS" id="PR00132">
    <property type="entry name" value="GLHYDRLASE2"/>
</dbReference>
<evidence type="ECO:0000313" key="9">
    <source>
        <dbReference type="EMBL" id="SHG88377.1"/>
    </source>
</evidence>
<gene>
    <name evidence="9" type="ORF">SAMN05216361_3217</name>
</gene>
<dbReference type="PANTHER" id="PTHR42732:SF1">
    <property type="entry name" value="BETA-MANNOSIDASE"/>
    <property type="match status" value="1"/>
</dbReference>
<dbReference type="InterPro" id="IPR036156">
    <property type="entry name" value="Beta-gal/glucu_dom_sf"/>
</dbReference>
<dbReference type="PROSITE" id="PS51257">
    <property type="entry name" value="PROKAR_LIPOPROTEIN"/>
    <property type="match status" value="1"/>
</dbReference>
<reference evidence="10" key="1">
    <citation type="submission" date="2016-11" db="EMBL/GenBank/DDBJ databases">
        <authorList>
            <person name="Varghese N."/>
            <person name="Submissions S."/>
        </authorList>
    </citation>
    <scope>NUCLEOTIDE SEQUENCE [LARGE SCALE GENOMIC DNA]</scope>
    <source>
        <strain evidence="10">CGMCC 1.8995</strain>
    </source>
</reference>
<dbReference type="SUPFAM" id="SSF49303">
    <property type="entry name" value="beta-Galactosidase/glucuronidase domain"/>
    <property type="match status" value="1"/>
</dbReference>
<dbReference type="Gene3D" id="2.60.40.10">
    <property type="entry name" value="Immunoglobulins"/>
    <property type="match status" value="2"/>
</dbReference>
<dbReference type="InterPro" id="IPR006103">
    <property type="entry name" value="Glyco_hydro_2_cat"/>
</dbReference>
<dbReference type="InterPro" id="IPR013783">
    <property type="entry name" value="Ig-like_fold"/>
</dbReference>
<dbReference type="SUPFAM" id="SSF51445">
    <property type="entry name" value="(Trans)glycosidases"/>
    <property type="match status" value="1"/>
</dbReference>
<dbReference type="InterPro" id="IPR032311">
    <property type="entry name" value="DUF4982"/>
</dbReference>
<dbReference type="InterPro" id="IPR006101">
    <property type="entry name" value="Glyco_hydro_2"/>
</dbReference>
<dbReference type="OrthoDB" id="9758603at2"/>
<keyword evidence="3" id="KW-0326">Glycosidase</keyword>
<dbReference type="STRING" id="634436.SAMN05216361_3217"/>
<feature type="domain" description="Glycosyl hydrolases family 2 sugar binding" evidence="6">
    <location>
        <begin position="41"/>
        <end position="205"/>
    </location>
</feature>
<protein>
    <submittedName>
        <fullName evidence="9">Beta-galactosidase</fullName>
    </submittedName>
</protein>
<proteinExistence type="inferred from homology"/>
<dbReference type="Pfam" id="PF16355">
    <property type="entry name" value="DUF4982"/>
    <property type="match status" value="1"/>
</dbReference>
<feature type="domain" description="Glycoside hydrolase family 2 immunoglobulin-like beta-sandwich" evidence="4">
    <location>
        <begin position="225"/>
        <end position="327"/>
    </location>
</feature>
<dbReference type="PANTHER" id="PTHR42732">
    <property type="entry name" value="BETA-GALACTOSIDASE"/>
    <property type="match status" value="1"/>
</dbReference>
<dbReference type="AlphaFoldDB" id="A0A1M5NFX2"/>
<dbReference type="InterPro" id="IPR021720">
    <property type="entry name" value="Malectin_dom"/>
</dbReference>
<feature type="domain" description="Malectin" evidence="7">
    <location>
        <begin position="751"/>
        <end position="890"/>
    </location>
</feature>
<dbReference type="Pfam" id="PF02836">
    <property type="entry name" value="Glyco_hydro_2_C"/>
    <property type="match status" value="1"/>
</dbReference>
<evidence type="ECO:0000259" key="7">
    <source>
        <dbReference type="Pfam" id="PF11721"/>
    </source>
</evidence>
<evidence type="ECO:0000259" key="4">
    <source>
        <dbReference type="Pfam" id="PF00703"/>
    </source>
</evidence>
<dbReference type="GO" id="GO:0004553">
    <property type="term" value="F:hydrolase activity, hydrolyzing O-glycosyl compounds"/>
    <property type="evidence" value="ECO:0007669"/>
    <property type="project" value="InterPro"/>
</dbReference>
<evidence type="ECO:0000256" key="3">
    <source>
        <dbReference type="ARBA" id="ARBA00023295"/>
    </source>
</evidence>
<dbReference type="InterPro" id="IPR017853">
    <property type="entry name" value="GH"/>
</dbReference>
<dbReference type="RefSeq" id="WP_073324185.1">
    <property type="nucleotide sequence ID" value="NZ_FQWD01000005.1"/>
</dbReference>